<protein>
    <recommendedName>
        <fullName evidence="14">Subtilisin-like protease SBT4.3</fullName>
    </recommendedName>
</protein>
<dbReference type="InterPro" id="IPR034197">
    <property type="entry name" value="Peptidases_S8_3"/>
</dbReference>
<reference evidence="12 13" key="1">
    <citation type="submission" date="2017-11" db="EMBL/GenBank/DDBJ databases">
        <title>De-novo sequencing of pomegranate (Punica granatum L.) genome.</title>
        <authorList>
            <person name="Akparov Z."/>
            <person name="Amiraslanov A."/>
            <person name="Hajiyeva S."/>
            <person name="Abbasov M."/>
            <person name="Kaur K."/>
            <person name="Hamwieh A."/>
            <person name="Solovyev V."/>
            <person name="Salamov A."/>
            <person name="Braich B."/>
            <person name="Kosarev P."/>
            <person name="Mahmoud A."/>
            <person name="Hajiyev E."/>
            <person name="Babayeva S."/>
            <person name="Izzatullayeva V."/>
            <person name="Mammadov A."/>
            <person name="Mammadov A."/>
            <person name="Sharifova S."/>
            <person name="Ojaghi J."/>
            <person name="Eynullazada K."/>
            <person name="Bayramov B."/>
            <person name="Abdulazimova A."/>
            <person name="Shahmuradov I."/>
        </authorList>
    </citation>
    <scope>NUCLEOTIDE SEQUENCE [LARGE SCALE GENOMIC DNA]</scope>
    <source>
        <strain evidence="13">cv. AG2017</strain>
        <tissue evidence="12">Leaf</tissue>
    </source>
</reference>
<feature type="active site" description="Charge relay system" evidence="6 7">
    <location>
        <position position="123"/>
    </location>
</feature>
<dbReference type="EMBL" id="PGOL01007974">
    <property type="protein sequence ID" value="PKI32174.1"/>
    <property type="molecule type" value="Genomic_DNA"/>
</dbReference>
<dbReference type="InterPro" id="IPR015500">
    <property type="entry name" value="Peptidase_S8_subtilisin-rel"/>
</dbReference>
<dbReference type="InterPro" id="IPR036852">
    <property type="entry name" value="Peptidase_S8/S53_dom_sf"/>
</dbReference>
<dbReference type="InterPro" id="IPR045051">
    <property type="entry name" value="SBT"/>
</dbReference>
<keyword evidence="5 7" id="KW-0720">Serine protease</keyword>
<evidence type="ECO:0000313" key="12">
    <source>
        <dbReference type="EMBL" id="PKI32174.1"/>
    </source>
</evidence>
<evidence type="ECO:0000256" key="5">
    <source>
        <dbReference type="ARBA" id="ARBA00022825"/>
    </source>
</evidence>
<evidence type="ECO:0000313" key="13">
    <source>
        <dbReference type="Proteomes" id="UP000233551"/>
    </source>
</evidence>
<evidence type="ECO:0008006" key="14">
    <source>
        <dbReference type="Google" id="ProtNLM"/>
    </source>
</evidence>
<dbReference type="Gene3D" id="3.50.30.30">
    <property type="match status" value="1"/>
</dbReference>
<feature type="chain" id="PRO_5014198755" description="Subtilisin-like protease SBT4.3" evidence="9">
    <location>
        <begin position="28"/>
        <end position="692"/>
    </location>
</feature>
<dbReference type="CDD" id="cd02120">
    <property type="entry name" value="PA_subtilisin_like"/>
    <property type="match status" value="1"/>
</dbReference>
<evidence type="ECO:0000256" key="4">
    <source>
        <dbReference type="ARBA" id="ARBA00022801"/>
    </source>
</evidence>
<feature type="active site" description="Charge relay system" evidence="6 7">
    <location>
        <position position="180"/>
    </location>
</feature>
<dbReference type="PROSITE" id="PS51892">
    <property type="entry name" value="SUBTILASE"/>
    <property type="match status" value="1"/>
</dbReference>
<dbReference type="Pfam" id="PF00082">
    <property type="entry name" value="Peptidase_S8"/>
    <property type="match status" value="1"/>
</dbReference>
<dbReference type="PROSITE" id="PS00138">
    <property type="entry name" value="SUBTILASE_SER"/>
    <property type="match status" value="1"/>
</dbReference>
<feature type="domain" description="Peptidase S8/S53" evidence="10">
    <location>
        <begin position="117"/>
        <end position="538"/>
    </location>
</feature>
<comment type="similarity">
    <text evidence="1 7">Belongs to the peptidase S8 family.</text>
</comment>
<keyword evidence="4 7" id="KW-0378">Hydrolase</keyword>
<feature type="domain" description="Subtilisin-like protease fibronectin type-III" evidence="11">
    <location>
        <begin position="590"/>
        <end position="689"/>
    </location>
</feature>
<evidence type="ECO:0000256" key="1">
    <source>
        <dbReference type="ARBA" id="ARBA00011073"/>
    </source>
</evidence>
<comment type="caution">
    <text evidence="12">The sequence shown here is derived from an EMBL/GenBank/DDBJ whole genome shotgun (WGS) entry which is preliminary data.</text>
</comment>
<evidence type="ECO:0000259" key="10">
    <source>
        <dbReference type="Pfam" id="PF00082"/>
    </source>
</evidence>
<evidence type="ECO:0000256" key="8">
    <source>
        <dbReference type="SAM" id="MobiDB-lite"/>
    </source>
</evidence>
<dbReference type="Gene3D" id="3.40.50.200">
    <property type="entry name" value="Peptidase S8/S53 domain"/>
    <property type="match status" value="1"/>
</dbReference>
<dbReference type="SUPFAM" id="SSF52743">
    <property type="entry name" value="Subtilisin-like"/>
    <property type="match status" value="1"/>
</dbReference>
<keyword evidence="2 7" id="KW-0645">Protease</keyword>
<dbReference type="Pfam" id="PF17766">
    <property type="entry name" value="fn3_6"/>
    <property type="match status" value="1"/>
</dbReference>
<dbReference type="InterPro" id="IPR000209">
    <property type="entry name" value="Peptidase_S8/S53_dom"/>
</dbReference>
<feature type="active site" description="Charge relay system" evidence="6 7">
    <location>
        <position position="483"/>
    </location>
</feature>
<dbReference type="GO" id="GO:0004252">
    <property type="term" value="F:serine-type endopeptidase activity"/>
    <property type="evidence" value="ECO:0007669"/>
    <property type="project" value="UniProtKB-UniRule"/>
</dbReference>
<proteinExistence type="inferred from homology"/>
<dbReference type="CDD" id="cd04852">
    <property type="entry name" value="Peptidases_S8_3"/>
    <property type="match status" value="1"/>
</dbReference>
<evidence type="ECO:0000256" key="3">
    <source>
        <dbReference type="ARBA" id="ARBA00022729"/>
    </source>
</evidence>
<dbReference type="InterPro" id="IPR041469">
    <property type="entry name" value="Subtilisin-like_FN3"/>
</dbReference>
<feature type="region of interest" description="Disordered" evidence="8">
    <location>
        <begin position="414"/>
        <end position="433"/>
    </location>
</feature>
<dbReference type="GO" id="GO:0006508">
    <property type="term" value="P:proteolysis"/>
    <property type="evidence" value="ECO:0007669"/>
    <property type="project" value="UniProtKB-KW"/>
</dbReference>
<keyword evidence="3 9" id="KW-0732">Signal</keyword>
<evidence type="ECO:0000256" key="2">
    <source>
        <dbReference type="ARBA" id="ARBA00022670"/>
    </source>
</evidence>
<dbReference type="Gene3D" id="2.60.40.2310">
    <property type="match status" value="1"/>
</dbReference>
<sequence>MAKDGLFRLSCILSVVLLSINDIACSAQDEERKAKHFGPTLLSILRTWVPLRLNRRELIPWLLINLVCWKKLWGGRGKEEVLSVFRSPTFHVQTTRSWDFIGLPETAKREPTIEGRTIIGVLDTGAYPDLESFSDQGFGPPPEKWKGSCKGGANFTCNNKLIGARYYVSTEDSAIDGSGHGTHTASTAAGNAVERASLFGLANGTARGGVPSSRIAVYKVCDSQGNCQGDGILAAFDDAIADGVDIITASLGEQAIPFDKDPLAIGAFHAMAKGVLVTLSAGNSGPDAGTVGAVAPWVLTVASNSLDREFMTKLVLGDGTLLTVSSTCSEASARACEEGCLDMQKVLGKIVICEWLGTDAVSKAAVYNASGIILKQPLSKTYPLPTVVLDGPSFEMLVSYHSSAKNPQARLLKSETIPNPAPPTVDTISSRGPSMITPDIMKPDVSAPGVNILAAFPPNVPPTMFGGEGDHRSVKFNLLSGTSMSCPHAAGAAAYVKTFHPDWSPSAIKSALMTTASKLQDTITNKDPSGREFSYGSGQINPVKAVDPGLVYEITKDDYVNLLCSLGYDIRSIDSNSTCPRGAKNITEAELNYPSLIFRAPDSKPFKLALNRTATNVGFPNSTYKAEVVNSSNAINITVVPEVLSFKSVSEKKTFTVEITGSGLKSGTQLSEEFAWYDSVHSVRSPIIVYAE</sequence>
<name>A0A2I0HKE3_PUNGR</name>
<evidence type="ECO:0000256" key="7">
    <source>
        <dbReference type="PROSITE-ProRule" id="PRU01240"/>
    </source>
</evidence>
<keyword evidence="13" id="KW-1185">Reference proteome</keyword>
<dbReference type="STRING" id="22663.A0A2I0HKE3"/>
<dbReference type="PANTHER" id="PTHR10795">
    <property type="entry name" value="PROPROTEIN CONVERTASE SUBTILISIN/KEXIN"/>
    <property type="match status" value="1"/>
</dbReference>
<dbReference type="Proteomes" id="UP000233551">
    <property type="component" value="Unassembled WGS sequence"/>
</dbReference>
<gene>
    <name evidence="12" type="ORF">CRG98_047432</name>
</gene>
<organism evidence="12 13">
    <name type="scientific">Punica granatum</name>
    <name type="common">Pomegranate</name>
    <dbReference type="NCBI Taxonomy" id="22663"/>
    <lineage>
        <taxon>Eukaryota</taxon>
        <taxon>Viridiplantae</taxon>
        <taxon>Streptophyta</taxon>
        <taxon>Embryophyta</taxon>
        <taxon>Tracheophyta</taxon>
        <taxon>Spermatophyta</taxon>
        <taxon>Magnoliopsida</taxon>
        <taxon>eudicotyledons</taxon>
        <taxon>Gunneridae</taxon>
        <taxon>Pentapetalae</taxon>
        <taxon>rosids</taxon>
        <taxon>malvids</taxon>
        <taxon>Myrtales</taxon>
        <taxon>Lythraceae</taxon>
        <taxon>Punica</taxon>
    </lineage>
</organism>
<dbReference type="AlphaFoldDB" id="A0A2I0HKE3"/>
<dbReference type="PRINTS" id="PR00723">
    <property type="entry name" value="SUBTILISIN"/>
</dbReference>
<dbReference type="InterPro" id="IPR023828">
    <property type="entry name" value="Peptidase_S8_Ser-AS"/>
</dbReference>
<evidence type="ECO:0000256" key="9">
    <source>
        <dbReference type="SAM" id="SignalP"/>
    </source>
</evidence>
<evidence type="ECO:0000259" key="11">
    <source>
        <dbReference type="Pfam" id="PF17766"/>
    </source>
</evidence>
<accession>A0A2I0HKE3</accession>
<evidence type="ECO:0000256" key="6">
    <source>
        <dbReference type="PIRSR" id="PIRSR615500-1"/>
    </source>
</evidence>
<feature type="signal peptide" evidence="9">
    <location>
        <begin position="1"/>
        <end position="27"/>
    </location>
</feature>